<dbReference type="InterPro" id="IPR019888">
    <property type="entry name" value="Tscrpt_reg_AsnC-like"/>
</dbReference>
<dbReference type="GO" id="GO:0043565">
    <property type="term" value="F:sequence-specific DNA binding"/>
    <property type="evidence" value="ECO:0007669"/>
    <property type="project" value="InterPro"/>
</dbReference>
<dbReference type="FunFam" id="1.10.10.10:FF:000186">
    <property type="entry name" value="AsnC family transcriptional regulator"/>
    <property type="match status" value="1"/>
</dbReference>
<reference evidence="7" key="1">
    <citation type="submission" date="2016-10" db="EMBL/GenBank/DDBJ databases">
        <authorList>
            <person name="Varghese N."/>
            <person name="Submissions S."/>
        </authorList>
    </citation>
    <scope>NUCLEOTIDE SEQUENCE [LARGE SCALE GENOMIC DNA]</scope>
    <source>
        <strain evidence="7">CGMCC 1.10683</strain>
    </source>
</reference>
<keyword evidence="1" id="KW-0805">Transcription regulation</keyword>
<dbReference type="EMBL" id="FOZV01000008">
    <property type="protein sequence ID" value="SFS85350.1"/>
    <property type="molecule type" value="Genomic_DNA"/>
</dbReference>
<dbReference type="InterPro" id="IPR036388">
    <property type="entry name" value="WH-like_DNA-bd_sf"/>
</dbReference>
<keyword evidence="2" id="KW-0238">DNA-binding</keyword>
<dbReference type="SUPFAM" id="SSF46785">
    <property type="entry name" value="Winged helix' DNA-binding domain"/>
    <property type="match status" value="1"/>
</dbReference>
<name>A0A1I6T886_9CAUL</name>
<dbReference type="Gene3D" id="1.10.10.10">
    <property type="entry name" value="Winged helix-like DNA-binding domain superfamily/Winged helix DNA-binding domain"/>
    <property type="match status" value="1"/>
</dbReference>
<sequence length="170" mass="18890">MVEPQDLRYAVGMTAEVMLDRIDRRILASLQAEGRITNQALAERVAMSPSACLARVRRLEQAGVIDGYMARLDPLKLGPRLVVFAEIWLEKHHPANFAAFEAAVAEIPEIVEASHVTGDFDYLLKVVVPDMASWTRLAEALVARDIGVDRVSTHVLMTKPKVFRGYPVLP</sequence>
<evidence type="ECO:0000256" key="1">
    <source>
        <dbReference type="ARBA" id="ARBA00023015"/>
    </source>
</evidence>
<dbReference type="PANTHER" id="PTHR30154:SF0">
    <property type="entry name" value="LEUCINE-RESPONSIVE REGULATORY PROTEIN"/>
    <property type="match status" value="1"/>
</dbReference>
<dbReference type="SUPFAM" id="SSF54909">
    <property type="entry name" value="Dimeric alpha+beta barrel"/>
    <property type="match status" value="1"/>
</dbReference>
<evidence type="ECO:0000256" key="2">
    <source>
        <dbReference type="ARBA" id="ARBA00023125"/>
    </source>
</evidence>
<dbReference type="GO" id="GO:0005829">
    <property type="term" value="C:cytosol"/>
    <property type="evidence" value="ECO:0007669"/>
    <property type="project" value="TreeGrafter"/>
</dbReference>
<dbReference type="Gene3D" id="3.30.70.920">
    <property type="match status" value="1"/>
</dbReference>
<evidence type="ECO:0000259" key="5">
    <source>
        <dbReference type="PROSITE" id="PS50956"/>
    </source>
</evidence>
<dbReference type="PANTHER" id="PTHR30154">
    <property type="entry name" value="LEUCINE-RESPONSIVE REGULATORY PROTEIN"/>
    <property type="match status" value="1"/>
</dbReference>
<dbReference type="InterPro" id="IPR019885">
    <property type="entry name" value="Tscrpt_reg_HTH_AsnC-type_CS"/>
</dbReference>
<protein>
    <submittedName>
        <fullName evidence="6">Transcriptional regulator, AsnC family</fullName>
    </submittedName>
</protein>
<keyword evidence="3" id="KW-0010">Activator</keyword>
<dbReference type="PROSITE" id="PS00519">
    <property type="entry name" value="HTH_ASNC_1"/>
    <property type="match status" value="1"/>
</dbReference>
<organism evidence="6 7">
    <name type="scientific">Brevundimonas viscosa</name>
    <dbReference type="NCBI Taxonomy" id="871741"/>
    <lineage>
        <taxon>Bacteria</taxon>
        <taxon>Pseudomonadati</taxon>
        <taxon>Pseudomonadota</taxon>
        <taxon>Alphaproteobacteria</taxon>
        <taxon>Caulobacterales</taxon>
        <taxon>Caulobacteraceae</taxon>
        <taxon>Brevundimonas</taxon>
    </lineage>
</organism>
<dbReference type="GO" id="GO:0043200">
    <property type="term" value="P:response to amino acid"/>
    <property type="evidence" value="ECO:0007669"/>
    <property type="project" value="TreeGrafter"/>
</dbReference>
<dbReference type="AlphaFoldDB" id="A0A1I6T886"/>
<dbReference type="Proteomes" id="UP000198788">
    <property type="component" value="Unassembled WGS sequence"/>
</dbReference>
<dbReference type="InterPro" id="IPR000485">
    <property type="entry name" value="AsnC-type_HTH_dom"/>
</dbReference>
<evidence type="ECO:0000256" key="3">
    <source>
        <dbReference type="ARBA" id="ARBA00023159"/>
    </source>
</evidence>
<dbReference type="InterPro" id="IPR036390">
    <property type="entry name" value="WH_DNA-bd_sf"/>
</dbReference>
<dbReference type="InterPro" id="IPR011991">
    <property type="entry name" value="ArsR-like_HTH"/>
</dbReference>
<dbReference type="PRINTS" id="PR00033">
    <property type="entry name" value="HTHASNC"/>
</dbReference>
<feature type="domain" description="HTH asnC-type" evidence="5">
    <location>
        <begin position="19"/>
        <end position="80"/>
    </location>
</feature>
<accession>A0A1I6T886</accession>
<proteinExistence type="predicted"/>
<dbReference type="CDD" id="cd00090">
    <property type="entry name" value="HTH_ARSR"/>
    <property type="match status" value="1"/>
</dbReference>
<keyword evidence="7" id="KW-1185">Reference proteome</keyword>
<dbReference type="InterPro" id="IPR019887">
    <property type="entry name" value="Tscrpt_reg_AsnC/Lrp_C"/>
</dbReference>
<dbReference type="GO" id="GO:0006355">
    <property type="term" value="P:regulation of DNA-templated transcription"/>
    <property type="evidence" value="ECO:0007669"/>
    <property type="project" value="UniProtKB-ARBA"/>
</dbReference>
<keyword evidence="4" id="KW-0804">Transcription</keyword>
<evidence type="ECO:0000313" key="6">
    <source>
        <dbReference type="EMBL" id="SFS85350.1"/>
    </source>
</evidence>
<dbReference type="STRING" id="871741.SAMN05192570_3050"/>
<gene>
    <name evidence="6" type="ORF">SAMN05192570_3050</name>
</gene>
<dbReference type="Pfam" id="PF13412">
    <property type="entry name" value="HTH_24"/>
    <property type="match status" value="1"/>
</dbReference>
<dbReference type="Pfam" id="PF01037">
    <property type="entry name" value="AsnC_trans_reg"/>
    <property type="match status" value="1"/>
</dbReference>
<dbReference type="SMART" id="SM00344">
    <property type="entry name" value="HTH_ASNC"/>
    <property type="match status" value="1"/>
</dbReference>
<dbReference type="InterPro" id="IPR011008">
    <property type="entry name" value="Dimeric_a/b-barrel"/>
</dbReference>
<evidence type="ECO:0000313" key="7">
    <source>
        <dbReference type="Proteomes" id="UP000198788"/>
    </source>
</evidence>
<dbReference type="PROSITE" id="PS50956">
    <property type="entry name" value="HTH_ASNC_2"/>
    <property type="match status" value="1"/>
</dbReference>
<evidence type="ECO:0000256" key="4">
    <source>
        <dbReference type="ARBA" id="ARBA00023163"/>
    </source>
</evidence>